<evidence type="ECO:0000256" key="1">
    <source>
        <dbReference type="SAM" id="MobiDB-lite"/>
    </source>
</evidence>
<comment type="caution">
    <text evidence="2">The sequence shown here is derived from an EMBL/GenBank/DDBJ whole genome shotgun (WGS) entry which is preliminary data.</text>
</comment>
<dbReference type="Proteomes" id="UP001221142">
    <property type="component" value="Unassembled WGS sequence"/>
</dbReference>
<dbReference type="AlphaFoldDB" id="A0AAD7FN62"/>
<feature type="compositionally biased region" description="Basic and acidic residues" evidence="1">
    <location>
        <begin position="54"/>
        <end position="69"/>
    </location>
</feature>
<keyword evidence="3" id="KW-1185">Reference proteome</keyword>
<feature type="region of interest" description="Disordered" evidence="1">
    <location>
        <begin position="1"/>
        <end position="221"/>
    </location>
</feature>
<gene>
    <name evidence="2" type="ORF">FB45DRAFT_522855</name>
</gene>
<evidence type="ECO:0000313" key="2">
    <source>
        <dbReference type="EMBL" id="KAJ7633141.1"/>
    </source>
</evidence>
<dbReference type="EMBL" id="JARKIF010000008">
    <property type="protein sequence ID" value="KAJ7633141.1"/>
    <property type="molecule type" value="Genomic_DNA"/>
</dbReference>
<protein>
    <submittedName>
        <fullName evidence="2">Uncharacterized protein</fullName>
    </submittedName>
</protein>
<reference evidence="2" key="1">
    <citation type="submission" date="2023-03" db="EMBL/GenBank/DDBJ databases">
        <title>Massive genome expansion in bonnet fungi (Mycena s.s.) driven by repeated elements and novel gene families across ecological guilds.</title>
        <authorList>
            <consortium name="Lawrence Berkeley National Laboratory"/>
            <person name="Harder C.B."/>
            <person name="Miyauchi S."/>
            <person name="Viragh M."/>
            <person name="Kuo A."/>
            <person name="Thoen E."/>
            <person name="Andreopoulos B."/>
            <person name="Lu D."/>
            <person name="Skrede I."/>
            <person name="Drula E."/>
            <person name="Henrissat B."/>
            <person name="Morin E."/>
            <person name="Kohler A."/>
            <person name="Barry K."/>
            <person name="LaButti K."/>
            <person name="Morin E."/>
            <person name="Salamov A."/>
            <person name="Lipzen A."/>
            <person name="Mereny Z."/>
            <person name="Hegedus B."/>
            <person name="Baldrian P."/>
            <person name="Stursova M."/>
            <person name="Weitz H."/>
            <person name="Taylor A."/>
            <person name="Grigoriev I.V."/>
            <person name="Nagy L.G."/>
            <person name="Martin F."/>
            <person name="Kauserud H."/>
        </authorList>
    </citation>
    <scope>NUCLEOTIDE SEQUENCE</scope>
    <source>
        <strain evidence="2">9284</strain>
    </source>
</reference>
<evidence type="ECO:0000313" key="3">
    <source>
        <dbReference type="Proteomes" id="UP001221142"/>
    </source>
</evidence>
<feature type="compositionally biased region" description="Low complexity" evidence="1">
    <location>
        <begin position="70"/>
        <end position="81"/>
    </location>
</feature>
<feature type="compositionally biased region" description="Basic and acidic residues" evidence="1">
    <location>
        <begin position="1"/>
        <end position="11"/>
    </location>
</feature>
<feature type="compositionally biased region" description="Acidic residues" evidence="1">
    <location>
        <begin position="150"/>
        <end position="164"/>
    </location>
</feature>
<proteinExistence type="predicted"/>
<sequence length="221" mass="23803">MGAPPVREKNSNKGQLYGNRMKPVWVPSAQRGQVAAAPADWSRRHAPSLSRSSAGEHEADNAFRSDVPRRLPSLPSSPSSPHSAQMEEHADFSEEDEVIEVDHLSPSTPLFDHPTHDDTPEMPSEEVATEVDISPPPIPDDAPDVSNEVDGSDDEEETSDDDVDYTIIHFTPDYSLPPPPLSAVSVTKPTPETPEHASPHPLLSPALPALPPDDPGDADAD</sequence>
<name>A0AAD7FN62_9AGAR</name>
<organism evidence="2 3">
    <name type="scientific">Roridomyces roridus</name>
    <dbReference type="NCBI Taxonomy" id="1738132"/>
    <lineage>
        <taxon>Eukaryota</taxon>
        <taxon>Fungi</taxon>
        <taxon>Dikarya</taxon>
        <taxon>Basidiomycota</taxon>
        <taxon>Agaricomycotina</taxon>
        <taxon>Agaricomycetes</taxon>
        <taxon>Agaricomycetidae</taxon>
        <taxon>Agaricales</taxon>
        <taxon>Marasmiineae</taxon>
        <taxon>Mycenaceae</taxon>
        <taxon>Roridomyces</taxon>
    </lineage>
</organism>
<accession>A0AAD7FN62</accession>